<organism evidence="2 3">
    <name type="scientific">Ziziphus jujuba var. spinosa</name>
    <dbReference type="NCBI Taxonomy" id="714518"/>
    <lineage>
        <taxon>Eukaryota</taxon>
        <taxon>Viridiplantae</taxon>
        <taxon>Streptophyta</taxon>
        <taxon>Embryophyta</taxon>
        <taxon>Tracheophyta</taxon>
        <taxon>Spermatophyta</taxon>
        <taxon>Magnoliopsida</taxon>
        <taxon>eudicotyledons</taxon>
        <taxon>Gunneridae</taxon>
        <taxon>Pentapetalae</taxon>
        <taxon>rosids</taxon>
        <taxon>fabids</taxon>
        <taxon>Rosales</taxon>
        <taxon>Rhamnaceae</taxon>
        <taxon>Paliureae</taxon>
        <taxon>Ziziphus</taxon>
    </lineage>
</organism>
<gene>
    <name evidence="2" type="ORF">FEM48_ZijujUnG0091700</name>
</gene>
<evidence type="ECO:0000256" key="1">
    <source>
        <dbReference type="SAM" id="Phobius"/>
    </source>
</evidence>
<dbReference type="Proteomes" id="UP000813462">
    <property type="component" value="Unassembled WGS sequence"/>
</dbReference>
<evidence type="ECO:0008006" key="4">
    <source>
        <dbReference type="Google" id="ProtNLM"/>
    </source>
</evidence>
<proteinExistence type="predicted"/>
<keyword evidence="1" id="KW-0812">Transmembrane</keyword>
<keyword evidence="1" id="KW-1133">Transmembrane helix</keyword>
<protein>
    <recommendedName>
        <fullName evidence="4">Transmembrane protein</fullName>
    </recommendedName>
</protein>
<accession>A0A978U8H9</accession>
<feature type="transmembrane region" description="Helical" evidence="1">
    <location>
        <begin position="52"/>
        <end position="74"/>
    </location>
</feature>
<dbReference type="AlphaFoldDB" id="A0A978U8H9"/>
<evidence type="ECO:0000313" key="2">
    <source>
        <dbReference type="EMBL" id="KAH7510761.1"/>
    </source>
</evidence>
<name>A0A978U8H9_ZIZJJ</name>
<reference evidence="2" key="1">
    <citation type="journal article" date="2021" name="Front. Plant Sci.">
        <title>Chromosome-Scale Genome Assembly for Chinese Sour Jujube and Insights Into Its Genome Evolution and Domestication Signature.</title>
        <authorList>
            <person name="Shen L.-Y."/>
            <person name="Luo H."/>
            <person name="Wang X.-L."/>
            <person name="Wang X.-M."/>
            <person name="Qiu X.-J."/>
            <person name="Liu H."/>
            <person name="Zhou S.-S."/>
            <person name="Jia K.-H."/>
            <person name="Nie S."/>
            <person name="Bao Y.-T."/>
            <person name="Zhang R.-G."/>
            <person name="Yun Q.-Z."/>
            <person name="Chai Y.-H."/>
            <person name="Lu J.-Y."/>
            <person name="Li Y."/>
            <person name="Zhao S.-W."/>
            <person name="Mao J.-F."/>
            <person name="Jia S.-G."/>
            <person name="Mao Y.-M."/>
        </authorList>
    </citation>
    <scope>NUCLEOTIDE SEQUENCE</scope>
    <source>
        <strain evidence="2">AT0</strain>
        <tissue evidence="2">Leaf</tissue>
    </source>
</reference>
<evidence type="ECO:0000313" key="3">
    <source>
        <dbReference type="Proteomes" id="UP000813462"/>
    </source>
</evidence>
<comment type="caution">
    <text evidence="2">The sequence shown here is derived from an EMBL/GenBank/DDBJ whole genome shotgun (WGS) entry which is preliminary data.</text>
</comment>
<dbReference type="EMBL" id="JAEACU010000370">
    <property type="protein sequence ID" value="KAH7510761.1"/>
    <property type="molecule type" value="Genomic_DNA"/>
</dbReference>
<sequence length="80" mass="9236">MGVYSGGSYGSFPVTCDGTGEWCIKGMLCLMKLHRSPSWTRRRKRWDVHDDMMMCLFVCFTVSCFLTLCLVGIIDRRLLF</sequence>
<keyword evidence="1" id="KW-0472">Membrane</keyword>